<feature type="non-terminal residue" evidence="7">
    <location>
        <position position="1"/>
    </location>
</feature>
<keyword evidence="4" id="KW-0812">Transmembrane</keyword>
<feature type="transmembrane region" description="Helical" evidence="4">
    <location>
        <begin position="290"/>
        <end position="313"/>
    </location>
</feature>
<keyword evidence="4" id="KW-1133">Transmembrane helix</keyword>
<evidence type="ECO:0000256" key="1">
    <source>
        <dbReference type="ARBA" id="ARBA00005928"/>
    </source>
</evidence>
<reference evidence="7" key="1">
    <citation type="journal article" date="2016" name="Gigascience">
        <title>De novo construction of an expanded transcriptome assembly for the western tarnished plant bug, Lygus hesperus.</title>
        <authorList>
            <person name="Tassone E.E."/>
            <person name="Geib S.M."/>
            <person name="Hall B."/>
            <person name="Fabrick J.A."/>
            <person name="Brent C.S."/>
            <person name="Hull J.J."/>
        </authorList>
    </citation>
    <scope>NUCLEOTIDE SEQUENCE</scope>
</reference>
<organism evidence="7">
    <name type="scientific">Lygus hesperus</name>
    <name type="common">Western plant bug</name>
    <dbReference type="NCBI Taxonomy" id="30085"/>
    <lineage>
        <taxon>Eukaryota</taxon>
        <taxon>Metazoa</taxon>
        <taxon>Ecdysozoa</taxon>
        <taxon>Arthropoda</taxon>
        <taxon>Hexapoda</taxon>
        <taxon>Insecta</taxon>
        <taxon>Pterygota</taxon>
        <taxon>Neoptera</taxon>
        <taxon>Paraneoptera</taxon>
        <taxon>Hemiptera</taxon>
        <taxon>Heteroptera</taxon>
        <taxon>Panheteroptera</taxon>
        <taxon>Cimicomorpha</taxon>
        <taxon>Miridae</taxon>
        <taxon>Mirini</taxon>
        <taxon>Lygus</taxon>
    </lineage>
</organism>
<dbReference type="Pfam" id="PF07993">
    <property type="entry name" value="NAD_binding_4"/>
    <property type="match status" value="1"/>
</dbReference>
<evidence type="ECO:0000256" key="3">
    <source>
        <dbReference type="ARBA" id="ARBA00023098"/>
    </source>
</evidence>
<dbReference type="GO" id="GO:0005777">
    <property type="term" value="C:peroxisome"/>
    <property type="evidence" value="ECO:0007669"/>
    <property type="project" value="TreeGrafter"/>
</dbReference>
<dbReference type="GO" id="GO:0035336">
    <property type="term" value="P:long-chain fatty-acyl-CoA metabolic process"/>
    <property type="evidence" value="ECO:0007669"/>
    <property type="project" value="TreeGrafter"/>
</dbReference>
<proteinExistence type="inferred from homology"/>
<dbReference type="PANTHER" id="PTHR11011:SF116">
    <property type="entry name" value="FATTY ACYL-COA REDUCTASE CG5065-RELATED"/>
    <property type="match status" value="1"/>
</dbReference>
<dbReference type="InterPro" id="IPR036291">
    <property type="entry name" value="NAD(P)-bd_dom_sf"/>
</dbReference>
<feature type="domain" description="Fatty acyl-CoA reductase C-terminal" evidence="5">
    <location>
        <begin position="179"/>
        <end position="264"/>
    </location>
</feature>
<dbReference type="EMBL" id="GDHC01000555">
    <property type="protein sequence ID" value="JAQ18074.1"/>
    <property type="molecule type" value="Transcribed_RNA"/>
</dbReference>
<dbReference type="InterPro" id="IPR013120">
    <property type="entry name" value="FAR_NAD-bd"/>
</dbReference>
<dbReference type="InterPro" id="IPR033640">
    <property type="entry name" value="FAR_C"/>
</dbReference>
<dbReference type="AlphaFoldDB" id="A0A146MEC0"/>
<gene>
    <name evidence="7" type="primary">CG8306_1</name>
    <name evidence="7" type="ORF">g.56171</name>
</gene>
<keyword evidence="4" id="KW-0560">Oxidoreductase</keyword>
<dbReference type="InterPro" id="IPR026055">
    <property type="entry name" value="FAR"/>
</dbReference>
<evidence type="ECO:0000256" key="4">
    <source>
        <dbReference type="RuleBase" id="RU363097"/>
    </source>
</evidence>
<protein>
    <recommendedName>
        <fullName evidence="4">Fatty acyl-CoA reductase</fullName>
        <ecNumber evidence="4">1.2.1.84</ecNumber>
    </recommendedName>
</protein>
<dbReference type="EC" id="1.2.1.84" evidence="4"/>
<feature type="domain" description="Thioester reductase (TE)" evidence="6">
    <location>
        <begin position="15"/>
        <end position="107"/>
    </location>
</feature>
<dbReference type="CDD" id="cd09071">
    <property type="entry name" value="FAR_C"/>
    <property type="match status" value="1"/>
</dbReference>
<dbReference type="Pfam" id="PF03015">
    <property type="entry name" value="Sterile"/>
    <property type="match status" value="1"/>
</dbReference>
<dbReference type="Gene3D" id="3.40.50.720">
    <property type="entry name" value="NAD(P)-binding Rossmann-like Domain"/>
    <property type="match status" value="1"/>
</dbReference>
<name>A0A146MEC0_LYGHE</name>
<feature type="transmembrane region" description="Helical" evidence="4">
    <location>
        <begin position="171"/>
        <end position="191"/>
    </location>
</feature>
<accession>A0A146MEC0</accession>
<evidence type="ECO:0000259" key="6">
    <source>
        <dbReference type="Pfam" id="PF07993"/>
    </source>
</evidence>
<keyword evidence="4" id="KW-0521">NADP</keyword>
<dbReference type="PANTHER" id="PTHR11011">
    <property type="entry name" value="MALE STERILITY PROTEIN 2-RELATED"/>
    <property type="match status" value="1"/>
</dbReference>
<dbReference type="GO" id="GO:0080019">
    <property type="term" value="F:alcohol-forming very long-chain fatty acyl-CoA reductase activity"/>
    <property type="evidence" value="ECO:0007669"/>
    <property type="project" value="InterPro"/>
</dbReference>
<comment type="catalytic activity">
    <reaction evidence="4">
        <text>a long-chain fatty acyl-CoA + 2 NADPH + 2 H(+) = a long-chain primary fatty alcohol + 2 NADP(+) + CoA</text>
        <dbReference type="Rhea" id="RHEA:52716"/>
        <dbReference type="ChEBI" id="CHEBI:15378"/>
        <dbReference type="ChEBI" id="CHEBI:57287"/>
        <dbReference type="ChEBI" id="CHEBI:57783"/>
        <dbReference type="ChEBI" id="CHEBI:58349"/>
        <dbReference type="ChEBI" id="CHEBI:77396"/>
        <dbReference type="ChEBI" id="CHEBI:83139"/>
        <dbReference type="EC" id="1.2.1.84"/>
    </reaction>
</comment>
<dbReference type="GO" id="GO:0102965">
    <property type="term" value="F:alcohol-forming long-chain fatty acyl-CoA reductase activity"/>
    <property type="evidence" value="ECO:0007669"/>
    <property type="project" value="UniProtKB-EC"/>
</dbReference>
<dbReference type="SUPFAM" id="SSF51735">
    <property type="entry name" value="NAD(P)-binding Rossmann-fold domains"/>
    <property type="match status" value="1"/>
</dbReference>
<evidence type="ECO:0000259" key="5">
    <source>
        <dbReference type="Pfam" id="PF03015"/>
    </source>
</evidence>
<sequence>DLAEDPNNFELLCALQPKVLNGHLSTYTLTKGLAEDAVYEYRDHFPIVINRPAIVLGAFKDPRPGWMDVDNILSLFGKGWRMGVLRVMLYEDTHELQQVPLDLPIKALIVAPWKKYVQAQRNVEVHCCRLTTKKMMTNEIFYRAGGNACLQYPTKHMLWHPFNIITTNYPLYYTLFILLHFIPGVFLDGLLRLSGRRPKLLRAYRKQWSFTRFCQYDLKKQQRFSTTEFVNLEKFLLDVDKEDFSMDTSDYDPEVVVADTVRCIVEHMPGWKVSKEDLEKARAIAQRFKILHYAVCSVLAMVAVRILYGFALWGLR</sequence>
<evidence type="ECO:0000313" key="7">
    <source>
        <dbReference type="EMBL" id="JAQ18074.1"/>
    </source>
</evidence>
<comment type="function">
    <text evidence="4">Catalyzes the reduction of fatty acyl-CoA to fatty alcohols.</text>
</comment>
<evidence type="ECO:0000256" key="2">
    <source>
        <dbReference type="ARBA" id="ARBA00022516"/>
    </source>
</evidence>
<keyword evidence="3 4" id="KW-0443">Lipid metabolism</keyword>
<keyword evidence="2 4" id="KW-0444">Lipid biosynthesis</keyword>
<comment type="similarity">
    <text evidence="1 4">Belongs to the fatty acyl-CoA reductase family.</text>
</comment>
<keyword evidence="4" id="KW-0472">Membrane</keyword>